<evidence type="ECO:0000313" key="1">
    <source>
        <dbReference type="EMBL" id="JAE16985.1"/>
    </source>
</evidence>
<proteinExistence type="predicted"/>
<reference evidence="1" key="2">
    <citation type="journal article" date="2015" name="Data Brief">
        <title>Shoot transcriptome of the giant reed, Arundo donax.</title>
        <authorList>
            <person name="Barrero R.A."/>
            <person name="Guerrero F.D."/>
            <person name="Moolhuijzen P."/>
            <person name="Goolsby J.A."/>
            <person name="Tidwell J."/>
            <person name="Bellgard S.E."/>
            <person name="Bellgard M.I."/>
        </authorList>
    </citation>
    <scope>NUCLEOTIDE SEQUENCE</scope>
    <source>
        <tissue evidence="1">Shoot tissue taken approximately 20 cm above the soil surface</tissue>
    </source>
</reference>
<accession>A0A0A9FVX8</accession>
<reference evidence="1" key="1">
    <citation type="submission" date="2014-09" db="EMBL/GenBank/DDBJ databases">
        <authorList>
            <person name="Magalhaes I.L.F."/>
            <person name="Oliveira U."/>
            <person name="Santos F.R."/>
            <person name="Vidigal T.H.D.A."/>
            <person name="Brescovit A.D."/>
            <person name="Santos A.J."/>
        </authorList>
    </citation>
    <scope>NUCLEOTIDE SEQUENCE</scope>
    <source>
        <tissue evidence="1">Shoot tissue taken approximately 20 cm above the soil surface</tissue>
    </source>
</reference>
<organism evidence="1">
    <name type="scientific">Arundo donax</name>
    <name type="common">Giant reed</name>
    <name type="synonym">Donax arundinaceus</name>
    <dbReference type="NCBI Taxonomy" id="35708"/>
    <lineage>
        <taxon>Eukaryota</taxon>
        <taxon>Viridiplantae</taxon>
        <taxon>Streptophyta</taxon>
        <taxon>Embryophyta</taxon>
        <taxon>Tracheophyta</taxon>
        <taxon>Spermatophyta</taxon>
        <taxon>Magnoliopsida</taxon>
        <taxon>Liliopsida</taxon>
        <taxon>Poales</taxon>
        <taxon>Poaceae</taxon>
        <taxon>PACMAD clade</taxon>
        <taxon>Arundinoideae</taxon>
        <taxon>Arundineae</taxon>
        <taxon>Arundo</taxon>
    </lineage>
</organism>
<protein>
    <submittedName>
        <fullName evidence="1">Uncharacterized protein</fullName>
    </submittedName>
</protein>
<name>A0A0A9FVX8_ARUDO</name>
<dbReference type="EMBL" id="GBRH01180911">
    <property type="protein sequence ID" value="JAE16985.1"/>
    <property type="molecule type" value="Transcribed_RNA"/>
</dbReference>
<dbReference type="AlphaFoldDB" id="A0A0A9FVX8"/>
<sequence length="85" mass="9075">MSLSSPTTCCMAGLFSGELAVQRNATCRHSAISRSTSVPAASSRSLASTMLRPFRFRTTPRAQLVDASSHFACPVTSSKTRVPKL</sequence>